<dbReference type="EMBL" id="FCNW02000047">
    <property type="protein sequence ID" value="SAL61062.1"/>
    <property type="molecule type" value="Genomic_DNA"/>
</dbReference>
<dbReference type="RefSeq" id="WP_087670209.1">
    <property type="nucleotide sequence ID" value="NZ_FCNW02000047.1"/>
</dbReference>
<feature type="compositionally biased region" description="Polar residues" evidence="1">
    <location>
        <begin position="67"/>
        <end position="79"/>
    </location>
</feature>
<keyword evidence="2" id="KW-0812">Transmembrane</keyword>
<keyword evidence="2" id="KW-1133">Transmembrane helix</keyword>
<evidence type="ECO:0000256" key="2">
    <source>
        <dbReference type="SAM" id="Phobius"/>
    </source>
</evidence>
<keyword evidence="4" id="KW-1185">Reference proteome</keyword>
<dbReference type="STRING" id="326474.AWB65_05543"/>
<evidence type="ECO:0000313" key="3">
    <source>
        <dbReference type="EMBL" id="SAL61062.1"/>
    </source>
</evidence>
<name>A0A158IWK5_9BURK</name>
<accession>A0A158IWK5</accession>
<dbReference type="AlphaFoldDB" id="A0A158IWK5"/>
<feature type="transmembrane region" description="Helical" evidence="2">
    <location>
        <begin position="7"/>
        <end position="28"/>
    </location>
</feature>
<dbReference type="OrthoDB" id="9910927at2"/>
<sequence length="79" mass="8003">MRKKSQGFAVVAVLVGVAVFATLMIVSYGGGGKHAQVTDPGTVERTVAASDAAPAGFALTPQPQPPSQEATSVAQHRAN</sequence>
<evidence type="ECO:0000313" key="4">
    <source>
        <dbReference type="Proteomes" id="UP000054977"/>
    </source>
</evidence>
<comment type="caution">
    <text evidence="3">The sequence shown here is derived from an EMBL/GenBank/DDBJ whole genome shotgun (WGS) entry which is preliminary data.</text>
</comment>
<reference evidence="3" key="1">
    <citation type="submission" date="2016-01" db="EMBL/GenBank/DDBJ databases">
        <authorList>
            <person name="Peeters C."/>
        </authorList>
    </citation>
    <scope>NUCLEOTIDE SEQUENCE [LARGE SCALE GENOMIC DNA]</scope>
    <source>
        <strain evidence="3">LMG 22934</strain>
    </source>
</reference>
<gene>
    <name evidence="3" type="ORF">AWB65_05543</name>
</gene>
<proteinExistence type="predicted"/>
<organism evidence="3 4">
    <name type="scientific">Caballeronia humi</name>
    <dbReference type="NCBI Taxonomy" id="326474"/>
    <lineage>
        <taxon>Bacteria</taxon>
        <taxon>Pseudomonadati</taxon>
        <taxon>Pseudomonadota</taxon>
        <taxon>Betaproteobacteria</taxon>
        <taxon>Burkholderiales</taxon>
        <taxon>Burkholderiaceae</taxon>
        <taxon>Caballeronia</taxon>
    </lineage>
</organism>
<dbReference type="Proteomes" id="UP000054977">
    <property type="component" value="Unassembled WGS sequence"/>
</dbReference>
<evidence type="ECO:0000256" key="1">
    <source>
        <dbReference type="SAM" id="MobiDB-lite"/>
    </source>
</evidence>
<feature type="region of interest" description="Disordered" evidence="1">
    <location>
        <begin position="48"/>
        <end position="79"/>
    </location>
</feature>
<keyword evidence="2" id="KW-0472">Membrane</keyword>
<protein>
    <submittedName>
        <fullName evidence="3">Uncharacterized protein</fullName>
    </submittedName>
</protein>